<keyword evidence="1" id="KW-0946">Virion</keyword>
<keyword evidence="1" id="KW-0167">Capsid protein</keyword>
<dbReference type="EMBL" id="FOGL01000010">
    <property type="protein sequence ID" value="SER78282.1"/>
    <property type="molecule type" value="Genomic_DNA"/>
</dbReference>
<dbReference type="PANTHER" id="PTHR39179">
    <property type="entry name" value="SPORE COAT PROTEIN I"/>
    <property type="match status" value="1"/>
</dbReference>
<gene>
    <name evidence="1" type="ORF">SAMN04487944_11025</name>
</gene>
<proteinExistence type="predicted"/>
<accession>A0A1H9RZS2</accession>
<sequence length="323" mass="38608">MHPIFLHYPINTPGKQVDEKPFSTYTDDQFYYFVVPVTLSEEDAWEKYVIASYFHEQGMRHVVCPLLNVHNQFITSLGKEKYMVCYAKIQSVERMSKGQYLAFFHHFGYQFPYQPQMTNNYGRWKELWISKIEQYEGLFQSYYQQRPVPPFMRTLADIFPYIIGLSENAVQYLNIVEKDQYFNQYDQAVFAFGRLHNQLENKFIWIHDLIYDHAARDLAEFLRPYMLKEGGLKEPAVQGFLTDYLSSSSLSPFGWKLCYARLIFPIHIYDKIDQCIREDGGEQILLDVVEQQSNYEKNLRNFFFDIGIEQREEFSIQLDWLMR</sequence>
<dbReference type="InterPro" id="IPR011009">
    <property type="entry name" value="Kinase-like_dom_sf"/>
</dbReference>
<dbReference type="PANTHER" id="PTHR39179:SF2">
    <property type="entry name" value="ENDOSPORE COAT-ASSOCIATED PROTEIN YUTH"/>
    <property type="match status" value="1"/>
</dbReference>
<keyword evidence="2" id="KW-1185">Reference proteome</keyword>
<dbReference type="AlphaFoldDB" id="A0A1H9RZS2"/>
<organism evidence="1 2">
    <name type="scientific">Gracilibacillus ureilyticus</name>
    <dbReference type="NCBI Taxonomy" id="531814"/>
    <lineage>
        <taxon>Bacteria</taxon>
        <taxon>Bacillati</taxon>
        <taxon>Bacillota</taxon>
        <taxon>Bacilli</taxon>
        <taxon>Bacillales</taxon>
        <taxon>Bacillaceae</taxon>
        <taxon>Gracilibacillus</taxon>
    </lineage>
</organism>
<dbReference type="InterPro" id="IPR047175">
    <property type="entry name" value="CotS-like"/>
</dbReference>
<dbReference type="STRING" id="531814.SAMN04487944_11025"/>
<dbReference type="OrthoDB" id="2986702at2"/>
<name>A0A1H9RZS2_9BACI</name>
<evidence type="ECO:0000313" key="1">
    <source>
        <dbReference type="EMBL" id="SER78282.1"/>
    </source>
</evidence>
<dbReference type="Proteomes" id="UP000199687">
    <property type="component" value="Unassembled WGS sequence"/>
</dbReference>
<evidence type="ECO:0000313" key="2">
    <source>
        <dbReference type="Proteomes" id="UP000199687"/>
    </source>
</evidence>
<dbReference type="Gene3D" id="3.90.1200.10">
    <property type="match status" value="1"/>
</dbReference>
<reference evidence="1 2" key="1">
    <citation type="submission" date="2016-10" db="EMBL/GenBank/DDBJ databases">
        <authorList>
            <person name="de Groot N.N."/>
        </authorList>
    </citation>
    <scope>NUCLEOTIDE SEQUENCE [LARGE SCALE GENOMIC DNA]</scope>
    <source>
        <strain evidence="1 2">CGMCC 1.7727</strain>
    </source>
</reference>
<dbReference type="SUPFAM" id="SSF56112">
    <property type="entry name" value="Protein kinase-like (PK-like)"/>
    <property type="match status" value="1"/>
</dbReference>
<dbReference type="GO" id="GO:0042601">
    <property type="term" value="C:endospore-forming forespore"/>
    <property type="evidence" value="ECO:0007669"/>
    <property type="project" value="TreeGrafter"/>
</dbReference>
<protein>
    <submittedName>
        <fullName evidence="1">Spore coat protein YutH</fullName>
    </submittedName>
</protein>
<dbReference type="RefSeq" id="WP_089740892.1">
    <property type="nucleotide sequence ID" value="NZ_FOGL01000010.1"/>
</dbReference>